<keyword evidence="3" id="KW-1185">Reference proteome</keyword>
<dbReference type="Proteomes" id="UP000250796">
    <property type="component" value="Chromosome MESINF"/>
</dbReference>
<evidence type="ECO:0000256" key="1">
    <source>
        <dbReference type="SAM" id="Coils"/>
    </source>
</evidence>
<protein>
    <submittedName>
        <fullName evidence="2">Uncharacterized protein</fullName>
    </submittedName>
</protein>
<organism evidence="2 3">
    <name type="scientific">Mesotoga infera</name>
    <dbReference type="NCBI Taxonomy" id="1236046"/>
    <lineage>
        <taxon>Bacteria</taxon>
        <taxon>Thermotogati</taxon>
        <taxon>Thermotogota</taxon>
        <taxon>Thermotogae</taxon>
        <taxon>Kosmotogales</taxon>
        <taxon>Kosmotogaceae</taxon>
        <taxon>Mesotoga</taxon>
    </lineage>
</organism>
<proteinExistence type="predicted"/>
<dbReference type="AlphaFoldDB" id="A0A7Z7LCK6"/>
<evidence type="ECO:0000313" key="3">
    <source>
        <dbReference type="Proteomes" id="UP000250796"/>
    </source>
</evidence>
<gene>
    <name evidence="2" type="ORF">MESINF_0093</name>
</gene>
<reference evidence="2 3" key="1">
    <citation type="submission" date="2017-01" db="EMBL/GenBank/DDBJ databases">
        <authorList>
            <person name="Erauso G."/>
        </authorList>
    </citation>
    <scope>NUCLEOTIDE SEQUENCE [LARGE SCALE GENOMIC DNA]</scope>
    <source>
        <strain evidence="2">MESINF1</strain>
    </source>
</reference>
<dbReference type="RefSeq" id="WP_169698001.1">
    <property type="nucleotide sequence ID" value="NZ_LS974202.1"/>
</dbReference>
<dbReference type="EMBL" id="LS974202">
    <property type="protein sequence ID" value="SSC11542.1"/>
    <property type="molecule type" value="Genomic_DNA"/>
</dbReference>
<keyword evidence="1" id="KW-0175">Coiled coil</keyword>
<accession>A0A7Z7LCK6</accession>
<sequence>MLVISIIALIILGYLCYRLVKREGGIFLGPYEFKFTREPGPEEYIKRYKELQKKNQEFESRLVLSAAANRFPQNADIFKTLMEKIFADLKVAKSEKEIEDIMARGERALEELSRNAGNNSMALVEQYSKKLLEIREEFEQLKARREDEIKQRQIEKNKEVLLELESILEGIKVSDDEMGIRRAMNHAASIESMIDVSLLEETLGERYQELKTAFYRVAEEKVEELRSARYGRYNRKAIDRLKNLLDRFSENEKEYSKASSNLPILIKEHIASLNTAYFDGPTMQYFNYVYGYIFSLIDDDLKFEVTRIMTETPKDTLEL</sequence>
<dbReference type="KEGG" id="minf:MESINF_0093"/>
<feature type="coiled-coil region" evidence="1">
    <location>
        <begin position="91"/>
        <end position="158"/>
    </location>
</feature>
<name>A0A7Z7LCK6_9BACT</name>
<evidence type="ECO:0000313" key="2">
    <source>
        <dbReference type="EMBL" id="SSC11542.1"/>
    </source>
</evidence>